<gene>
    <name evidence="1" type="ORF">PR048_021633</name>
</gene>
<dbReference type="Proteomes" id="UP001159363">
    <property type="component" value="Chromosome 7"/>
</dbReference>
<evidence type="ECO:0008006" key="3">
    <source>
        <dbReference type="Google" id="ProtNLM"/>
    </source>
</evidence>
<organism evidence="1 2">
    <name type="scientific">Dryococelus australis</name>
    <dbReference type="NCBI Taxonomy" id="614101"/>
    <lineage>
        <taxon>Eukaryota</taxon>
        <taxon>Metazoa</taxon>
        <taxon>Ecdysozoa</taxon>
        <taxon>Arthropoda</taxon>
        <taxon>Hexapoda</taxon>
        <taxon>Insecta</taxon>
        <taxon>Pterygota</taxon>
        <taxon>Neoptera</taxon>
        <taxon>Polyneoptera</taxon>
        <taxon>Phasmatodea</taxon>
        <taxon>Verophasmatodea</taxon>
        <taxon>Anareolatae</taxon>
        <taxon>Phasmatidae</taxon>
        <taxon>Eurycanthinae</taxon>
        <taxon>Dryococelus</taxon>
    </lineage>
</organism>
<proteinExistence type="predicted"/>
<keyword evidence="2" id="KW-1185">Reference proteome</keyword>
<comment type="caution">
    <text evidence="1">The sequence shown here is derived from an EMBL/GenBank/DDBJ whole genome shotgun (WGS) entry which is preliminary data.</text>
</comment>
<dbReference type="EMBL" id="JARBHB010000008">
    <property type="protein sequence ID" value="KAJ8877180.1"/>
    <property type="molecule type" value="Genomic_DNA"/>
</dbReference>
<accession>A0ABQ9GYT4</accession>
<evidence type="ECO:0000313" key="2">
    <source>
        <dbReference type="Proteomes" id="UP001159363"/>
    </source>
</evidence>
<name>A0ABQ9GYT4_9NEOP</name>
<evidence type="ECO:0000313" key="1">
    <source>
        <dbReference type="EMBL" id="KAJ8877180.1"/>
    </source>
</evidence>
<protein>
    <recommendedName>
        <fullName evidence="3">Transposase</fullName>
    </recommendedName>
</protein>
<reference evidence="1 2" key="1">
    <citation type="submission" date="2023-02" db="EMBL/GenBank/DDBJ databases">
        <title>LHISI_Scaffold_Assembly.</title>
        <authorList>
            <person name="Stuart O.P."/>
            <person name="Cleave R."/>
            <person name="Magrath M.J.L."/>
            <person name="Mikheyev A.S."/>
        </authorList>
    </citation>
    <scope>NUCLEOTIDE SEQUENCE [LARGE SCALE GENOMIC DNA]</scope>
    <source>
        <strain evidence="1">Daus_M_001</strain>
        <tissue evidence="1">Leg muscle</tissue>
    </source>
</reference>
<sequence length="203" mass="23994">MALRSRVYKRLSGAAVARVQDHATETRHNKVFSVDMDCDEETLLLALLLRRRRRRRRKQRSLWMHPIPIDRLTSGQFYTIMSEFKKDSSKIFNYFRITAESFKQLLAFLKIHIERADTNMRKSIPAEERLAITLRYLATGCSFTDLHYIFRCGIYTARQIVIEVCVNIWQHLHEVCFPQLTENEWLIIANGFEARANFPNWGP</sequence>